<evidence type="ECO:0000313" key="1">
    <source>
        <dbReference type="EMBL" id="RVX18570.1"/>
    </source>
</evidence>
<proteinExistence type="predicted"/>
<comment type="caution">
    <text evidence="1">The sequence shown here is derived from an EMBL/GenBank/DDBJ whole genome shotgun (WGS) entry which is preliminary data.</text>
</comment>
<sequence length="180" mass="20860">MPGTLGQNGVAERRNRTLKDMDANLKNLDTLKLPPTHNEEPILIHEVEQQQPQLKVPLRRSIKERRTTIPDDYIVYLQEHEFDMGLEDDPISFSQVKQSVKSHKWIEAMKDEMKSMKDNDVWDLVELSKGAKPIGCKWIYKTKFLSLGAKKSKRQPRPVELGVDRFTSCWSINREEEATG</sequence>
<organism evidence="1 2">
    <name type="scientific">Vitis vinifera</name>
    <name type="common">Grape</name>
    <dbReference type="NCBI Taxonomy" id="29760"/>
    <lineage>
        <taxon>Eukaryota</taxon>
        <taxon>Viridiplantae</taxon>
        <taxon>Streptophyta</taxon>
        <taxon>Embryophyta</taxon>
        <taxon>Tracheophyta</taxon>
        <taxon>Spermatophyta</taxon>
        <taxon>Magnoliopsida</taxon>
        <taxon>eudicotyledons</taxon>
        <taxon>Gunneridae</taxon>
        <taxon>Pentapetalae</taxon>
        <taxon>rosids</taxon>
        <taxon>Vitales</taxon>
        <taxon>Vitaceae</taxon>
        <taxon>Viteae</taxon>
        <taxon>Vitis</taxon>
    </lineage>
</organism>
<evidence type="ECO:0008006" key="3">
    <source>
        <dbReference type="Google" id="ProtNLM"/>
    </source>
</evidence>
<reference evidence="1 2" key="1">
    <citation type="journal article" date="2018" name="PLoS Genet.">
        <title>Population sequencing reveals clonal diversity and ancestral inbreeding in the grapevine cultivar Chardonnay.</title>
        <authorList>
            <person name="Roach M.J."/>
            <person name="Johnson D.L."/>
            <person name="Bohlmann J."/>
            <person name="van Vuuren H.J."/>
            <person name="Jones S.J."/>
            <person name="Pretorius I.S."/>
            <person name="Schmidt S.A."/>
            <person name="Borneman A.R."/>
        </authorList>
    </citation>
    <scope>NUCLEOTIDE SEQUENCE [LARGE SCALE GENOMIC DNA]</scope>
    <source>
        <strain evidence="2">cv. Chardonnay</strain>
        <tissue evidence="1">Leaf</tissue>
    </source>
</reference>
<accession>A0A438KBK8</accession>
<dbReference type="AlphaFoldDB" id="A0A438KBK8"/>
<evidence type="ECO:0000313" key="2">
    <source>
        <dbReference type="Proteomes" id="UP000288805"/>
    </source>
</evidence>
<gene>
    <name evidence="1" type="ORF">CK203_006345</name>
</gene>
<dbReference type="Proteomes" id="UP000288805">
    <property type="component" value="Unassembled WGS sequence"/>
</dbReference>
<dbReference type="EMBL" id="QGNW01000011">
    <property type="protein sequence ID" value="RVX18570.1"/>
    <property type="molecule type" value="Genomic_DNA"/>
</dbReference>
<protein>
    <recommendedName>
        <fullName evidence="3">Retrovirus-related Pol polyprotein from transposon TNT 1-94</fullName>
    </recommendedName>
</protein>
<name>A0A438KBK8_VITVI</name>